<protein>
    <submittedName>
        <fullName evidence="1">Uncharacterized protein</fullName>
    </submittedName>
</protein>
<dbReference type="EMBL" id="CP099432">
    <property type="protein sequence ID" value="USW59715.1"/>
    <property type="molecule type" value="Genomic_DNA"/>
</dbReference>
<sequence length="116" mass="12765">MAQAGSNPRRKCITNHAGAIIEERRVGGNKSVVGVVILIVVGVDLVEEQYKLCSVSDDRIRKILSQLHEGHMIARDGRIYRLPERKLADIESFVQAYAGGGRSLDGPKTCTFKSRS</sequence>
<organism evidence="1 2">
    <name type="scientific">Septoria linicola</name>
    <dbReference type="NCBI Taxonomy" id="215465"/>
    <lineage>
        <taxon>Eukaryota</taxon>
        <taxon>Fungi</taxon>
        <taxon>Dikarya</taxon>
        <taxon>Ascomycota</taxon>
        <taxon>Pezizomycotina</taxon>
        <taxon>Dothideomycetes</taxon>
        <taxon>Dothideomycetidae</taxon>
        <taxon>Mycosphaerellales</taxon>
        <taxon>Mycosphaerellaceae</taxon>
        <taxon>Septoria</taxon>
    </lineage>
</organism>
<reference evidence="1" key="1">
    <citation type="submission" date="2022-06" db="EMBL/GenBank/DDBJ databases">
        <title>Complete genome sequences of two strains of the flax pathogen Septoria linicola.</title>
        <authorList>
            <person name="Lapalu N."/>
            <person name="Simon A."/>
            <person name="Demenou B."/>
            <person name="Paumier D."/>
            <person name="Guillot M.-P."/>
            <person name="Gout L."/>
            <person name="Valade R."/>
        </authorList>
    </citation>
    <scope>NUCLEOTIDE SEQUENCE</scope>
    <source>
        <strain evidence="1">SE15195</strain>
    </source>
</reference>
<evidence type="ECO:0000313" key="1">
    <source>
        <dbReference type="EMBL" id="USW59715.1"/>
    </source>
</evidence>
<keyword evidence="2" id="KW-1185">Reference proteome</keyword>
<dbReference type="AlphaFoldDB" id="A0A9Q9ER25"/>
<gene>
    <name evidence="1" type="ORF">Slin15195_G130340</name>
</gene>
<proteinExistence type="predicted"/>
<accession>A0A9Q9ER25</accession>
<name>A0A9Q9ER25_9PEZI</name>
<dbReference type="Proteomes" id="UP001056384">
    <property type="component" value="Chromosome 15"/>
</dbReference>
<evidence type="ECO:0000313" key="2">
    <source>
        <dbReference type="Proteomes" id="UP001056384"/>
    </source>
</evidence>